<protein>
    <submittedName>
        <fullName evidence="1">Uncharacterized protein</fullName>
    </submittedName>
</protein>
<sequence length="279" mass="32258">MKLFSFFAISCLAQNDWEDDYLEFDAAEFYSNKLQIARNPAARENVQKSDLKCCDSLKVWGDIALFSGRIRKVSETSYSSSSGDIALSFDAELARWVLHKKDDKDMIRGYSSEDEVEITCPEKSGFMIWDGENFTEPDLTEPWSPYIVPSHFLECVPEEFTAHDLSDALAEKFCSFVEDSRLCGEAKRAVHMTFAEWDDSTDSFLKPDTLMKVKYVENLDQWHALLKTVIIRRTWSSTPDVQDALNHFIRDLVKRTRSEYSSQSWAAEDERFLWLNAQN</sequence>
<dbReference type="AlphaFoldDB" id="E4X606"/>
<evidence type="ECO:0000313" key="1">
    <source>
        <dbReference type="EMBL" id="CBY07665.1"/>
    </source>
</evidence>
<reference evidence="1" key="1">
    <citation type="journal article" date="2010" name="Science">
        <title>Plasticity of animal genome architecture unmasked by rapid evolution of a pelagic tunicate.</title>
        <authorList>
            <person name="Denoeud F."/>
            <person name="Henriet S."/>
            <person name="Mungpakdee S."/>
            <person name="Aury J.M."/>
            <person name="Da Silva C."/>
            <person name="Brinkmann H."/>
            <person name="Mikhaleva J."/>
            <person name="Olsen L.C."/>
            <person name="Jubin C."/>
            <person name="Canestro C."/>
            <person name="Bouquet J.M."/>
            <person name="Danks G."/>
            <person name="Poulain J."/>
            <person name="Campsteijn C."/>
            <person name="Adamski M."/>
            <person name="Cross I."/>
            <person name="Yadetie F."/>
            <person name="Muffato M."/>
            <person name="Louis A."/>
            <person name="Butcher S."/>
            <person name="Tsagkogeorga G."/>
            <person name="Konrad A."/>
            <person name="Singh S."/>
            <person name="Jensen M.F."/>
            <person name="Cong E.H."/>
            <person name="Eikeseth-Otteraa H."/>
            <person name="Noel B."/>
            <person name="Anthouard V."/>
            <person name="Porcel B.M."/>
            <person name="Kachouri-Lafond R."/>
            <person name="Nishino A."/>
            <person name="Ugolini M."/>
            <person name="Chourrout P."/>
            <person name="Nishida H."/>
            <person name="Aasland R."/>
            <person name="Huzurbazar S."/>
            <person name="Westhof E."/>
            <person name="Delsuc F."/>
            <person name="Lehrach H."/>
            <person name="Reinhardt R."/>
            <person name="Weissenbach J."/>
            <person name="Roy S.W."/>
            <person name="Artiguenave F."/>
            <person name="Postlethwait J.H."/>
            <person name="Manak J.R."/>
            <person name="Thompson E.M."/>
            <person name="Jaillon O."/>
            <person name="Du Pasquier L."/>
            <person name="Boudinot P."/>
            <person name="Liberles D.A."/>
            <person name="Volff J.N."/>
            <person name="Philippe H."/>
            <person name="Lenhard B."/>
            <person name="Roest Crollius H."/>
            <person name="Wincker P."/>
            <person name="Chourrout D."/>
        </authorList>
    </citation>
    <scope>NUCLEOTIDE SEQUENCE [LARGE SCALE GENOMIC DNA]</scope>
</reference>
<accession>E4X606</accession>
<dbReference type="InParanoid" id="E4X606"/>
<dbReference type="OrthoDB" id="10307982at2759"/>
<dbReference type="EMBL" id="FN653026">
    <property type="protein sequence ID" value="CBY07665.1"/>
    <property type="molecule type" value="Genomic_DNA"/>
</dbReference>
<evidence type="ECO:0000313" key="2">
    <source>
        <dbReference type="Proteomes" id="UP000001307"/>
    </source>
</evidence>
<proteinExistence type="predicted"/>
<keyword evidence="2" id="KW-1185">Reference proteome</keyword>
<name>E4X606_OIKDI</name>
<organism evidence="1">
    <name type="scientific">Oikopleura dioica</name>
    <name type="common">Tunicate</name>
    <dbReference type="NCBI Taxonomy" id="34765"/>
    <lineage>
        <taxon>Eukaryota</taxon>
        <taxon>Metazoa</taxon>
        <taxon>Chordata</taxon>
        <taxon>Tunicata</taxon>
        <taxon>Appendicularia</taxon>
        <taxon>Copelata</taxon>
        <taxon>Oikopleuridae</taxon>
        <taxon>Oikopleura</taxon>
    </lineage>
</organism>
<gene>
    <name evidence="1" type="ORF">GSOID_T00002655001</name>
</gene>
<dbReference type="Proteomes" id="UP000001307">
    <property type="component" value="Unassembled WGS sequence"/>
</dbReference>